<keyword evidence="3" id="KW-0238">DNA-binding</keyword>
<evidence type="ECO:0000256" key="6">
    <source>
        <dbReference type="SAM" id="MobiDB-lite"/>
    </source>
</evidence>
<dbReference type="PROSITE" id="PS00036">
    <property type="entry name" value="BZIP_BASIC"/>
    <property type="match status" value="1"/>
</dbReference>
<feature type="region of interest" description="Disordered" evidence="6">
    <location>
        <begin position="1"/>
        <end position="24"/>
    </location>
</feature>
<dbReference type="SUPFAM" id="SSF57959">
    <property type="entry name" value="Leucine zipper domain"/>
    <property type="match status" value="1"/>
</dbReference>
<keyword evidence="4" id="KW-0804">Transcription</keyword>
<feature type="coiled-coil region" evidence="5">
    <location>
        <begin position="173"/>
        <end position="217"/>
    </location>
</feature>
<dbReference type="Proteomes" id="UP000011014">
    <property type="component" value="Unassembled WGS sequence"/>
</dbReference>
<dbReference type="Pfam" id="PF00170">
    <property type="entry name" value="bZIP_1"/>
    <property type="match status" value="1"/>
</dbReference>
<evidence type="ECO:0000259" key="7">
    <source>
        <dbReference type="PROSITE" id="PS50217"/>
    </source>
</evidence>
<keyword evidence="5" id="KW-0175">Coiled coil</keyword>
<organism evidence="8">
    <name type="scientific">Oikopleura dioica</name>
    <name type="common">Tunicate</name>
    <dbReference type="NCBI Taxonomy" id="34765"/>
    <lineage>
        <taxon>Eukaryota</taxon>
        <taxon>Metazoa</taxon>
        <taxon>Chordata</taxon>
        <taxon>Tunicata</taxon>
        <taxon>Appendicularia</taxon>
        <taxon>Copelata</taxon>
        <taxon>Oikopleuridae</taxon>
        <taxon>Oikopleura</taxon>
    </lineage>
</organism>
<evidence type="ECO:0000256" key="4">
    <source>
        <dbReference type="ARBA" id="ARBA00023163"/>
    </source>
</evidence>
<comment type="similarity">
    <text evidence="1">Belongs to the bZIP family. Jun subfamily.</text>
</comment>
<keyword evidence="2" id="KW-0805">Transcription regulation</keyword>
<reference evidence="8" key="1">
    <citation type="journal article" date="2010" name="Science">
        <title>Plasticity of animal genome architecture unmasked by rapid evolution of a pelagic tunicate.</title>
        <authorList>
            <person name="Denoeud F."/>
            <person name="Henriet S."/>
            <person name="Mungpakdee S."/>
            <person name="Aury J.M."/>
            <person name="Da Silva C."/>
            <person name="Brinkmann H."/>
            <person name="Mikhaleva J."/>
            <person name="Olsen L.C."/>
            <person name="Jubin C."/>
            <person name="Canestro C."/>
            <person name="Bouquet J.M."/>
            <person name="Danks G."/>
            <person name="Poulain J."/>
            <person name="Campsteijn C."/>
            <person name="Adamski M."/>
            <person name="Cross I."/>
            <person name="Yadetie F."/>
            <person name="Muffato M."/>
            <person name="Louis A."/>
            <person name="Butcher S."/>
            <person name="Tsagkogeorga G."/>
            <person name="Konrad A."/>
            <person name="Singh S."/>
            <person name="Jensen M.F."/>
            <person name="Cong E.H."/>
            <person name="Eikeseth-Otteraa H."/>
            <person name="Noel B."/>
            <person name="Anthouard V."/>
            <person name="Porcel B.M."/>
            <person name="Kachouri-Lafond R."/>
            <person name="Nishino A."/>
            <person name="Ugolini M."/>
            <person name="Chourrout P."/>
            <person name="Nishida H."/>
            <person name="Aasland R."/>
            <person name="Huzurbazar S."/>
            <person name="Westhof E."/>
            <person name="Delsuc F."/>
            <person name="Lehrach H."/>
            <person name="Reinhardt R."/>
            <person name="Weissenbach J."/>
            <person name="Roy S.W."/>
            <person name="Artiguenave F."/>
            <person name="Postlethwait J.H."/>
            <person name="Manak J.R."/>
            <person name="Thompson E.M."/>
            <person name="Jaillon O."/>
            <person name="Du Pasquier L."/>
            <person name="Boudinot P."/>
            <person name="Liberles D.A."/>
            <person name="Volff J.N."/>
            <person name="Philippe H."/>
            <person name="Lenhard B."/>
            <person name="Roest Crollius H."/>
            <person name="Wincker P."/>
            <person name="Chourrout D."/>
        </authorList>
    </citation>
    <scope>NUCLEOTIDE SEQUENCE [LARGE SCALE GENOMIC DNA]</scope>
</reference>
<dbReference type="PANTHER" id="PTHR11462">
    <property type="entry name" value="JUN TRANSCRIPTION FACTOR-RELATED"/>
    <property type="match status" value="1"/>
</dbReference>
<dbReference type="PANTHER" id="PTHR11462:SF35">
    <property type="entry name" value="TRANSCRIPTION FACTOR JRA"/>
    <property type="match status" value="1"/>
</dbReference>
<evidence type="ECO:0000256" key="3">
    <source>
        <dbReference type="ARBA" id="ARBA00023125"/>
    </source>
</evidence>
<gene>
    <name evidence="8" type="ORF">GSOID_T00029364001</name>
</gene>
<dbReference type="CDD" id="cd14696">
    <property type="entry name" value="bZIP_Jun"/>
    <property type="match status" value="1"/>
</dbReference>
<evidence type="ECO:0000256" key="5">
    <source>
        <dbReference type="SAM" id="Coils"/>
    </source>
</evidence>
<dbReference type="PRINTS" id="PR00043">
    <property type="entry name" value="LEUZIPPRJUN"/>
</dbReference>
<dbReference type="InterPro" id="IPR046347">
    <property type="entry name" value="bZIP_sf"/>
</dbReference>
<feature type="compositionally biased region" description="Basic and acidic residues" evidence="6">
    <location>
        <begin position="1"/>
        <end position="13"/>
    </location>
</feature>
<dbReference type="GO" id="GO:0000981">
    <property type="term" value="F:DNA-binding transcription factor activity, RNA polymerase II-specific"/>
    <property type="evidence" value="ECO:0007669"/>
    <property type="project" value="TreeGrafter"/>
</dbReference>
<dbReference type="GO" id="GO:0051726">
    <property type="term" value="P:regulation of cell cycle"/>
    <property type="evidence" value="ECO:0007669"/>
    <property type="project" value="TreeGrafter"/>
</dbReference>
<dbReference type="GO" id="GO:0042127">
    <property type="term" value="P:regulation of cell population proliferation"/>
    <property type="evidence" value="ECO:0007669"/>
    <property type="project" value="TreeGrafter"/>
</dbReference>
<proteinExistence type="inferred from homology"/>
<accession>E4Y930</accession>
<dbReference type="InterPro" id="IPR004827">
    <property type="entry name" value="bZIP"/>
</dbReference>
<evidence type="ECO:0000256" key="2">
    <source>
        <dbReference type="ARBA" id="ARBA00023015"/>
    </source>
</evidence>
<dbReference type="SMART" id="SM00338">
    <property type="entry name" value="BRLZ"/>
    <property type="match status" value="1"/>
</dbReference>
<dbReference type="InterPro" id="IPR002112">
    <property type="entry name" value="Leuzip_Jun"/>
</dbReference>
<protein>
    <recommendedName>
        <fullName evidence="7">BZIP domain-containing protein</fullName>
    </recommendedName>
</protein>
<dbReference type="PROSITE" id="PS50217">
    <property type="entry name" value="BZIP"/>
    <property type="match status" value="1"/>
</dbReference>
<dbReference type="Gene3D" id="1.20.5.170">
    <property type="match status" value="1"/>
</dbReference>
<feature type="domain" description="BZIP" evidence="7">
    <location>
        <begin position="148"/>
        <end position="211"/>
    </location>
</feature>
<evidence type="ECO:0000256" key="1">
    <source>
        <dbReference type="ARBA" id="ARBA00006882"/>
    </source>
</evidence>
<dbReference type="AlphaFoldDB" id="E4Y930"/>
<name>E4Y930_OIKDI</name>
<sequence>MEQSQFREKKKPEPISIPDGTRIVVSSSLATPDVKNTLPTPDAMRLYNQNLEEAEHPLVPRIISSLAANSSEVKREPETDHQEVTQNHQEMHAISNEGPMISSNDFLASPNRNSINPMVGHHMVTPEHSGAVIGQLPTEPIDMGVQVEAKLERKRERNRAAATKCRQRKIHKIQTLEGHVQELTRKNEDLKSKRYELKEQLKQLEMKINENPQLREQFLTHDMHIHRSISG</sequence>
<dbReference type="GO" id="GO:0005667">
    <property type="term" value="C:transcription regulator complex"/>
    <property type="evidence" value="ECO:0007669"/>
    <property type="project" value="TreeGrafter"/>
</dbReference>
<evidence type="ECO:0000313" key="8">
    <source>
        <dbReference type="EMBL" id="CBY32067.1"/>
    </source>
</evidence>
<dbReference type="InterPro" id="IPR050946">
    <property type="entry name" value="AP-1_TF_bZIP"/>
</dbReference>
<dbReference type="EMBL" id="FN654332">
    <property type="protein sequence ID" value="CBY32067.1"/>
    <property type="molecule type" value="Genomic_DNA"/>
</dbReference>
<dbReference type="GO" id="GO:0000978">
    <property type="term" value="F:RNA polymerase II cis-regulatory region sequence-specific DNA binding"/>
    <property type="evidence" value="ECO:0007669"/>
    <property type="project" value="TreeGrafter"/>
</dbReference>